<feature type="transmembrane region" description="Helical" evidence="1">
    <location>
        <begin position="276"/>
        <end position="295"/>
    </location>
</feature>
<feature type="transmembrane region" description="Helical" evidence="1">
    <location>
        <begin position="173"/>
        <end position="197"/>
    </location>
</feature>
<evidence type="ECO:0000313" key="4">
    <source>
        <dbReference type="Proteomes" id="UP000654918"/>
    </source>
</evidence>
<accession>A0A8H6NLK6</accession>
<comment type="caution">
    <text evidence="3">The sequence shown here is derived from an EMBL/GenBank/DDBJ whole genome shotgun (WGS) entry which is preliminary data.</text>
</comment>
<keyword evidence="4" id="KW-1185">Reference proteome</keyword>
<evidence type="ECO:0000256" key="1">
    <source>
        <dbReference type="SAM" id="Phobius"/>
    </source>
</evidence>
<evidence type="ECO:0000256" key="2">
    <source>
        <dbReference type="SAM" id="SignalP"/>
    </source>
</evidence>
<dbReference type="Proteomes" id="UP000654918">
    <property type="component" value="Unassembled WGS sequence"/>
</dbReference>
<keyword evidence="2" id="KW-0732">Signal</keyword>
<dbReference type="AlphaFoldDB" id="A0A8H6NLK6"/>
<dbReference type="EMBL" id="WIGO01000027">
    <property type="protein sequence ID" value="KAF6837125.1"/>
    <property type="molecule type" value="Genomic_DNA"/>
</dbReference>
<protein>
    <submittedName>
        <fullName evidence="3">Uncharacterized protein</fullName>
    </submittedName>
</protein>
<feature type="transmembrane region" description="Helical" evidence="1">
    <location>
        <begin position="217"/>
        <end position="236"/>
    </location>
</feature>
<feature type="signal peptide" evidence="2">
    <location>
        <begin position="1"/>
        <end position="21"/>
    </location>
</feature>
<proteinExistence type="predicted"/>
<evidence type="ECO:0000313" key="3">
    <source>
        <dbReference type="EMBL" id="KAF6837125.1"/>
    </source>
</evidence>
<feature type="chain" id="PRO_5033986240" evidence="2">
    <location>
        <begin position="22"/>
        <end position="352"/>
    </location>
</feature>
<feature type="transmembrane region" description="Helical" evidence="1">
    <location>
        <begin position="131"/>
        <end position="152"/>
    </location>
</feature>
<sequence>MPRAFVLFLIAVLLFRSCVVAADSKDQFKTWYQEFGPTFEAIMEGNCSTEYEKYLTVPKKDAPIDWFTGGGNTNRLAQPVANCILGHTSDYILSNMAAAAVVLGLMPTILAMVGNSVEETSTLCVIGQRPLLSLMLAAGSPAIFPIRSFEYVKPMKLVKPRRYRLRATLASKASRKAVLVIEYLFAVAIIVNTYTLSNQLGVMVVSMLAPQLTYLEFLWSIIGVAIHLSAAFSLWARTRITSGTRLEYIQEILWQQFRPLDHHVWNKAEIKDEDTYLSMALSYFTSLLGTCHVIYGSMLFSSLVFISATDSLTVLARYMGSAMASRIILMHELFWLRHIVGDRGTVWGHGYK</sequence>
<reference evidence="3" key="1">
    <citation type="journal article" date="2020" name="Phytopathology">
        <title>Genome Sequence Resources of Colletotrichum truncatum, C. plurivorum, C. musicola, and C. sojae: Four Species Pathogenic to Soybean (Glycine max).</title>
        <authorList>
            <person name="Rogerio F."/>
            <person name="Boufleur T.R."/>
            <person name="Ciampi-Guillardi M."/>
            <person name="Sukno S.A."/>
            <person name="Thon M.R."/>
            <person name="Massola Junior N.S."/>
            <person name="Baroncelli R."/>
        </authorList>
    </citation>
    <scope>NUCLEOTIDE SEQUENCE</scope>
    <source>
        <strain evidence="3">LFN00145</strain>
    </source>
</reference>
<keyword evidence="1" id="KW-1133">Transmembrane helix</keyword>
<keyword evidence="1" id="KW-0812">Transmembrane</keyword>
<gene>
    <name evidence="3" type="ORF">CPLU01_03237</name>
</gene>
<name>A0A8H6NLK6_9PEZI</name>
<keyword evidence="1" id="KW-0472">Membrane</keyword>
<organism evidence="3 4">
    <name type="scientific">Colletotrichum plurivorum</name>
    <dbReference type="NCBI Taxonomy" id="2175906"/>
    <lineage>
        <taxon>Eukaryota</taxon>
        <taxon>Fungi</taxon>
        <taxon>Dikarya</taxon>
        <taxon>Ascomycota</taxon>
        <taxon>Pezizomycotina</taxon>
        <taxon>Sordariomycetes</taxon>
        <taxon>Hypocreomycetidae</taxon>
        <taxon>Glomerellales</taxon>
        <taxon>Glomerellaceae</taxon>
        <taxon>Colletotrichum</taxon>
        <taxon>Colletotrichum orchidearum species complex</taxon>
    </lineage>
</organism>